<proteinExistence type="predicted"/>
<keyword evidence="1" id="KW-0812">Transmembrane</keyword>
<sequence length="212" mass="25004">MLQGSILNFGYDITCILTLALSFNRLFLFFDFHGVCVAIFYLIISNFDFFKIVFNEENAVWEYYTGKVNFNRFNRLESRLMVSINLASVVILVSISCKIVYQKLTTENYSNSKKIKFYDISLFLQALFNFLCIGFVQVFWQYGDVWFPNSTYLYTYLNYLWLNVAGRDSVFNIFLLREVRLPILIFLKYYKTSAKVAQLQTTTRNIKNNVIS</sequence>
<organism evidence="2 3">
    <name type="scientific">Strongyloides venezuelensis</name>
    <name type="common">Threadworm</name>
    <dbReference type="NCBI Taxonomy" id="75913"/>
    <lineage>
        <taxon>Eukaryota</taxon>
        <taxon>Metazoa</taxon>
        <taxon>Ecdysozoa</taxon>
        <taxon>Nematoda</taxon>
        <taxon>Chromadorea</taxon>
        <taxon>Rhabditida</taxon>
        <taxon>Tylenchina</taxon>
        <taxon>Panagrolaimomorpha</taxon>
        <taxon>Strongyloidoidea</taxon>
        <taxon>Strongyloididae</taxon>
        <taxon>Strongyloides</taxon>
    </lineage>
</organism>
<dbReference type="Proteomes" id="UP000035680">
    <property type="component" value="Unassembled WGS sequence"/>
</dbReference>
<keyword evidence="1" id="KW-0472">Membrane</keyword>
<evidence type="ECO:0000313" key="2">
    <source>
        <dbReference type="Proteomes" id="UP000035680"/>
    </source>
</evidence>
<reference evidence="3" key="2">
    <citation type="submission" date="2015-08" db="UniProtKB">
        <authorList>
            <consortium name="WormBaseParasite"/>
        </authorList>
    </citation>
    <scope>IDENTIFICATION</scope>
</reference>
<reference evidence="2" key="1">
    <citation type="submission" date="2014-07" db="EMBL/GenBank/DDBJ databases">
        <authorList>
            <person name="Martin A.A"/>
            <person name="De Silva N."/>
        </authorList>
    </citation>
    <scope>NUCLEOTIDE SEQUENCE</scope>
</reference>
<protein>
    <submittedName>
        <fullName evidence="3">7TM_GPCR_Srx domain-containing protein</fullName>
    </submittedName>
</protein>
<keyword evidence="2" id="KW-1185">Reference proteome</keyword>
<name>A0A0K0FTR9_STRVS</name>
<feature type="transmembrane region" description="Helical" evidence="1">
    <location>
        <begin position="80"/>
        <end position="101"/>
    </location>
</feature>
<dbReference type="AlphaFoldDB" id="A0A0K0FTR9"/>
<keyword evidence="1" id="KW-1133">Transmembrane helix</keyword>
<dbReference type="WBParaSite" id="SVE_1573100.1">
    <property type="protein sequence ID" value="SVE_1573100.1"/>
    <property type="gene ID" value="SVE_1573100"/>
</dbReference>
<feature type="transmembrane region" description="Helical" evidence="1">
    <location>
        <begin position="122"/>
        <end position="140"/>
    </location>
</feature>
<accession>A0A0K0FTR9</accession>
<feature type="transmembrane region" description="Helical" evidence="1">
    <location>
        <begin position="26"/>
        <end position="44"/>
    </location>
</feature>
<evidence type="ECO:0000256" key="1">
    <source>
        <dbReference type="SAM" id="Phobius"/>
    </source>
</evidence>
<evidence type="ECO:0000313" key="3">
    <source>
        <dbReference type="WBParaSite" id="SVE_1573100.1"/>
    </source>
</evidence>